<gene>
    <name evidence="2" type="ORF">Prevot485_2380</name>
</gene>
<protein>
    <submittedName>
        <fullName evidence="2">Uncharacterized protein</fullName>
    </submittedName>
</protein>
<dbReference type="EMBL" id="MN990733">
    <property type="protein sequence ID" value="QIM10139.1"/>
    <property type="molecule type" value="Genomic_DNA"/>
</dbReference>
<reference evidence="2" key="1">
    <citation type="journal article" date="2020" name="J. ISSAAS">
        <title>Lactobacilli and other gastrointestinal microbiota of Peromyscus leucopus, reservoir host for agents of Lyme disease and other zoonoses in North America.</title>
        <authorList>
            <person name="Milovic A."/>
            <person name="Bassam K."/>
            <person name="Shao H."/>
            <person name="Chatzistamou I."/>
            <person name="Tufts D.M."/>
            <person name="Diuk-Wasser M."/>
            <person name="Barbour A.G."/>
        </authorList>
    </citation>
    <scope>NUCLEOTIDE SEQUENCE</scope>
    <source>
        <strain evidence="2">LL70</strain>
    </source>
</reference>
<keyword evidence="1" id="KW-0812">Transmembrane</keyword>
<feature type="transmembrane region" description="Helical" evidence="1">
    <location>
        <begin position="37"/>
        <end position="60"/>
    </location>
</feature>
<name>A0A6G8F1I7_9BACT</name>
<evidence type="ECO:0000256" key="1">
    <source>
        <dbReference type="SAM" id="Phobius"/>
    </source>
</evidence>
<proteinExistence type="predicted"/>
<keyword evidence="1" id="KW-0472">Membrane</keyword>
<dbReference type="AlphaFoldDB" id="A0A6G8F1I7"/>
<keyword evidence="1" id="KW-1133">Transmembrane helix</keyword>
<feature type="transmembrane region" description="Helical" evidence="1">
    <location>
        <begin position="67"/>
        <end position="86"/>
    </location>
</feature>
<organism evidence="2">
    <name type="scientific">uncultured Prevotella sp</name>
    <dbReference type="NCBI Taxonomy" id="159272"/>
    <lineage>
        <taxon>Bacteria</taxon>
        <taxon>Pseudomonadati</taxon>
        <taxon>Bacteroidota</taxon>
        <taxon>Bacteroidia</taxon>
        <taxon>Bacteroidales</taxon>
        <taxon>Prevotellaceae</taxon>
        <taxon>Prevotella</taxon>
        <taxon>environmental samples</taxon>
    </lineage>
</organism>
<accession>A0A6G8F1I7</accession>
<sequence>MGIQTIFLSALFFTLMGMAYCKGYDLTRKHAPLRLPQFYLVMAVIRFILVVSAVGIYVFLSENRKDTVEFAALFFTMYVVMMVVTIKLKH</sequence>
<evidence type="ECO:0000313" key="2">
    <source>
        <dbReference type="EMBL" id="QIM10139.1"/>
    </source>
</evidence>